<comment type="caution">
    <text evidence="8">The sequence shown here is derived from an EMBL/GenBank/DDBJ whole genome shotgun (WGS) entry which is preliminary data.</text>
</comment>
<dbReference type="InterPro" id="IPR050131">
    <property type="entry name" value="Peptidase_S8_subtilisin-like"/>
</dbReference>
<dbReference type="Gene3D" id="3.40.50.200">
    <property type="entry name" value="Peptidase S8/S53 domain"/>
    <property type="match status" value="1"/>
</dbReference>
<dbReference type="InterPro" id="IPR023828">
    <property type="entry name" value="Peptidase_S8_Ser-AS"/>
</dbReference>
<dbReference type="PANTHER" id="PTHR43806">
    <property type="entry name" value="PEPTIDASE S8"/>
    <property type="match status" value="1"/>
</dbReference>
<accession>A0ABV8AAY4</accession>
<dbReference type="InterPro" id="IPR023827">
    <property type="entry name" value="Peptidase_S8_Asp-AS"/>
</dbReference>
<evidence type="ECO:0000256" key="4">
    <source>
        <dbReference type="ARBA" id="ARBA00022825"/>
    </source>
</evidence>
<dbReference type="InterPro" id="IPR000209">
    <property type="entry name" value="Peptidase_S8/S53_dom"/>
</dbReference>
<dbReference type="EMBL" id="JBHRZF010000157">
    <property type="protein sequence ID" value="MFC3861746.1"/>
    <property type="molecule type" value="Genomic_DNA"/>
</dbReference>
<gene>
    <name evidence="8" type="ORF">ACFOPQ_13340</name>
</gene>
<organism evidence="8 9">
    <name type="scientific">Deinococcus antarcticus</name>
    <dbReference type="NCBI Taxonomy" id="1298767"/>
    <lineage>
        <taxon>Bacteria</taxon>
        <taxon>Thermotogati</taxon>
        <taxon>Deinococcota</taxon>
        <taxon>Deinococci</taxon>
        <taxon>Deinococcales</taxon>
        <taxon>Deinococcaceae</taxon>
        <taxon>Deinococcus</taxon>
    </lineage>
</organism>
<keyword evidence="9" id="KW-1185">Reference proteome</keyword>
<feature type="domain" description="Peptidase S8/S53" evidence="7">
    <location>
        <begin position="286"/>
        <end position="599"/>
    </location>
</feature>
<sequence length="690" mass="71972">MKRALAFSGLMALLVSCPQPQPLAVDLPDVTVDLGQQTSTQVTEPYAGTWRVTSVPLWLSVSSYLGSGDVALTITADRNGRTPLTADQSELTDQIKVEWTAPDGQTKGTAIWTVKAQQYELTGRVQDQAAVTAQDIQPQALSSVQTRDALPESRGIIVTYRSPAIRDAVLKDTGLQAQGLNTPAGQSAAKLQALGVGRQDRRALTRQSLVLGVPASSAALNTLRADPNVESAVPNRVLHALSTPMTGQALAAPLVPTDQYAPLQWAFQLLGYQAVWRDMEGGPYRKPVTVAVLDSGVRLDHPDLAGKLFGPSEGALDFVDNDTDPTDPGTADYTGNLASHGTHVTGIIAANWGQNTTATCAGCSPTGVVGATYLAPVNILPVRVLSRDGVDVATLTTALEYAAGNPVSFNDAALTNPHPAQVINLSLGGPGLTVAEAAPMCDALERLRRQGILSFAAAGNDGTTAPYYPAACPAAVAVASVTLSGGSAPVKAWYSNAYPKVELSAPGGAYNPAHLFNGGTLNGQPFPDDIISTGWDYRKNEPNYTTMAGTSQATPQATALAALLLSKGVTSTAEDTLQRMKDTATDLGAAGADERFGGGMINPAAALNAPDITDTLGLRLQDEQGRTFQPALNALGQFDAYLGSGTYRVVAGRDRNGNGIYGEVQEPRAERSVTLGAGQPSVNLGVLIPR</sequence>
<dbReference type="PANTHER" id="PTHR43806:SF11">
    <property type="entry name" value="CEREVISIN-RELATED"/>
    <property type="match status" value="1"/>
</dbReference>
<feature type="active site" description="Charge relay system" evidence="5">
    <location>
        <position position="551"/>
    </location>
</feature>
<evidence type="ECO:0000256" key="1">
    <source>
        <dbReference type="ARBA" id="ARBA00011073"/>
    </source>
</evidence>
<evidence type="ECO:0000259" key="7">
    <source>
        <dbReference type="Pfam" id="PF00082"/>
    </source>
</evidence>
<keyword evidence="4 5" id="KW-0720">Serine protease</keyword>
<dbReference type="PROSITE" id="PS51892">
    <property type="entry name" value="SUBTILASE"/>
    <property type="match status" value="1"/>
</dbReference>
<dbReference type="InterPro" id="IPR015500">
    <property type="entry name" value="Peptidase_S8_subtilisin-rel"/>
</dbReference>
<name>A0ABV8AAY4_9DEIO</name>
<evidence type="ECO:0000256" key="6">
    <source>
        <dbReference type="RuleBase" id="RU003355"/>
    </source>
</evidence>
<dbReference type="Pfam" id="PF00082">
    <property type="entry name" value="Peptidase_S8"/>
    <property type="match status" value="1"/>
</dbReference>
<dbReference type="Proteomes" id="UP001595748">
    <property type="component" value="Unassembled WGS sequence"/>
</dbReference>
<evidence type="ECO:0000313" key="9">
    <source>
        <dbReference type="Proteomes" id="UP001595748"/>
    </source>
</evidence>
<comment type="similarity">
    <text evidence="1 5 6">Belongs to the peptidase S8 family.</text>
</comment>
<dbReference type="PROSITE" id="PS51257">
    <property type="entry name" value="PROKAR_LIPOPROTEIN"/>
    <property type="match status" value="1"/>
</dbReference>
<dbReference type="PRINTS" id="PR00723">
    <property type="entry name" value="SUBTILISIN"/>
</dbReference>
<feature type="active site" description="Charge relay system" evidence="5">
    <location>
        <position position="294"/>
    </location>
</feature>
<evidence type="ECO:0000256" key="2">
    <source>
        <dbReference type="ARBA" id="ARBA00022670"/>
    </source>
</evidence>
<evidence type="ECO:0000313" key="8">
    <source>
        <dbReference type="EMBL" id="MFC3861746.1"/>
    </source>
</evidence>
<proteinExistence type="inferred from homology"/>
<dbReference type="InterPro" id="IPR036852">
    <property type="entry name" value="Peptidase_S8/S53_dom_sf"/>
</dbReference>
<protein>
    <submittedName>
        <fullName evidence="8">S8 family serine peptidase</fullName>
    </submittedName>
</protein>
<evidence type="ECO:0000256" key="3">
    <source>
        <dbReference type="ARBA" id="ARBA00022801"/>
    </source>
</evidence>
<keyword evidence="3 5" id="KW-0378">Hydrolase</keyword>
<evidence type="ECO:0000256" key="5">
    <source>
        <dbReference type="PROSITE-ProRule" id="PRU01240"/>
    </source>
</evidence>
<dbReference type="SUPFAM" id="SSF52743">
    <property type="entry name" value="Subtilisin-like"/>
    <property type="match status" value="1"/>
</dbReference>
<keyword evidence="2 5" id="KW-0645">Protease</keyword>
<dbReference type="PROSITE" id="PS00138">
    <property type="entry name" value="SUBTILASE_SER"/>
    <property type="match status" value="1"/>
</dbReference>
<reference evidence="9" key="1">
    <citation type="journal article" date="2019" name="Int. J. Syst. Evol. Microbiol.">
        <title>The Global Catalogue of Microorganisms (GCM) 10K type strain sequencing project: providing services to taxonomists for standard genome sequencing and annotation.</title>
        <authorList>
            <consortium name="The Broad Institute Genomics Platform"/>
            <consortium name="The Broad Institute Genome Sequencing Center for Infectious Disease"/>
            <person name="Wu L."/>
            <person name="Ma J."/>
        </authorList>
    </citation>
    <scope>NUCLEOTIDE SEQUENCE [LARGE SCALE GENOMIC DNA]</scope>
    <source>
        <strain evidence="9">CCTCC AB 2013263</strain>
    </source>
</reference>
<dbReference type="RefSeq" id="WP_380078949.1">
    <property type="nucleotide sequence ID" value="NZ_JBHRZF010000157.1"/>
</dbReference>
<dbReference type="PROSITE" id="PS00137">
    <property type="entry name" value="SUBTILASE_HIS"/>
    <property type="match status" value="1"/>
</dbReference>
<feature type="active site" description="Charge relay system" evidence="5">
    <location>
        <position position="340"/>
    </location>
</feature>
<dbReference type="PROSITE" id="PS00136">
    <property type="entry name" value="SUBTILASE_ASP"/>
    <property type="match status" value="1"/>
</dbReference>
<dbReference type="InterPro" id="IPR022398">
    <property type="entry name" value="Peptidase_S8_His-AS"/>
</dbReference>